<name>A0ABS4KVU1_9CLOT</name>
<dbReference type="Proteomes" id="UP001519307">
    <property type="component" value="Unassembled WGS sequence"/>
</dbReference>
<evidence type="ECO:0000313" key="3">
    <source>
        <dbReference type="Proteomes" id="UP001519307"/>
    </source>
</evidence>
<dbReference type="InterPro" id="IPR002629">
    <property type="entry name" value="Met_Synth_C/arc"/>
</dbReference>
<organism evidence="2 3">
    <name type="scientific">Clostridium algifaecis</name>
    <dbReference type="NCBI Taxonomy" id="1472040"/>
    <lineage>
        <taxon>Bacteria</taxon>
        <taxon>Bacillati</taxon>
        <taxon>Bacillota</taxon>
        <taxon>Clostridia</taxon>
        <taxon>Eubacteriales</taxon>
        <taxon>Clostridiaceae</taxon>
        <taxon>Clostridium</taxon>
    </lineage>
</organism>
<gene>
    <name evidence="2" type="ORF">J2Z42_002315</name>
</gene>
<feature type="domain" description="Cobalamin-independent methionine synthase MetE C-terminal/archaeal" evidence="1">
    <location>
        <begin position="20"/>
        <end position="353"/>
    </location>
</feature>
<proteinExistence type="predicted"/>
<dbReference type="Pfam" id="PF01717">
    <property type="entry name" value="Meth_synt_2"/>
    <property type="match status" value="1"/>
</dbReference>
<sequence length="379" mass="43273">MSIVFEKTDKRTTTPFRADIVGSFLRPQSIKDARIKFKKGEISSEKLNEIENKEIIKLVEKEKVVGLKAVTDGEFRRSWWHLDFMWGLDGVEKKVIDEGYKFNGLETRPETAVLTGKIGFSNNHPMISHYKFLKSIAGDDVIARQSIPAPAQFLAELQRGENKEITDSIYKNTEELVSDIANAYRKAIKAFYDAGCRSLQLDDCTWGMFCDKKYWEARQTEDIDMNEIAKLYAKVNNEAIKGHPDDMVITMHVCRGNYHSSWASSGGYEAVGEILFGTVKVDAFYLEYDTDRAGDFAPLRFVKDQLVVLGLISSKTGKLENKEDIIKRIKEATKYIELNRLCLSPQCGFSSTEEGNILTEEQQWDKIKLVKEIAEEVWK</sequence>
<evidence type="ECO:0000313" key="2">
    <source>
        <dbReference type="EMBL" id="MBP2033611.1"/>
    </source>
</evidence>
<dbReference type="EMBL" id="JAGGLM010000017">
    <property type="protein sequence ID" value="MBP2033611.1"/>
    <property type="molecule type" value="Genomic_DNA"/>
</dbReference>
<protein>
    <submittedName>
        <fullName evidence="2">Methionine synthase II (Cobalamin-independent)</fullName>
    </submittedName>
</protein>
<dbReference type="RefSeq" id="WP_209702875.1">
    <property type="nucleotide sequence ID" value="NZ_JAGGLM010000017.1"/>
</dbReference>
<reference evidence="2 3" key="1">
    <citation type="submission" date="2021-03" db="EMBL/GenBank/DDBJ databases">
        <title>Genomic Encyclopedia of Type Strains, Phase IV (KMG-IV): sequencing the most valuable type-strain genomes for metagenomic binning, comparative biology and taxonomic classification.</title>
        <authorList>
            <person name="Goeker M."/>
        </authorList>
    </citation>
    <scope>NUCLEOTIDE SEQUENCE [LARGE SCALE GENOMIC DNA]</scope>
    <source>
        <strain evidence="2 3">DSM 28783</strain>
    </source>
</reference>
<accession>A0ABS4KVU1</accession>
<keyword evidence="3" id="KW-1185">Reference proteome</keyword>
<dbReference type="SUPFAM" id="SSF51726">
    <property type="entry name" value="UROD/MetE-like"/>
    <property type="match status" value="1"/>
</dbReference>
<dbReference type="PANTHER" id="PTHR43844">
    <property type="entry name" value="METHIONINE SYNTHASE"/>
    <property type="match status" value="1"/>
</dbReference>
<comment type="caution">
    <text evidence="2">The sequence shown here is derived from an EMBL/GenBank/DDBJ whole genome shotgun (WGS) entry which is preliminary data.</text>
</comment>
<dbReference type="InterPro" id="IPR038071">
    <property type="entry name" value="UROD/MetE-like_sf"/>
</dbReference>
<dbReference type="Gene3D" id="3.20.20.210">
    <property type="match status" value="1"/>
</dbReference>
<dbReference type="PANTHER" id="PTHR43844:SF1">
    <property type="entry name" value="METHIONINE SYNTHASE"/>
    <property type="match status" value="1"/>
</dbReference>
<evidence type="ECO:0000259" key="1">
    <source>
        <dbReference type="Pfam" id="PF01717"/>
    </source>
</evidence>
<dbReference type="CDD" id="cd03311">
    <property type="entry name" value="CIMS_C_terminal_like"/>
    <property type="match status" value="1"/>
</dbReference>
<dbReference type="NCBIfam" id="NF005085">
    <property type="entry name" value="PRK06520.1"/>
    <property type="match status" value="1"/>
</dbReference>